<comment type="caution">
    <text evidence="1">The sequence shown here is derived from an EMBL/GenBank/DDBJ whole genome shotgun (WGS) entry which is preliminary data.</text>
</comment>
<dbReference type="AlphaFoldDB" id="A0A9P5Q0S9"/>
<gene>
    <name evidence="1" type="ORF">BDP27DRAFT_1320195</name>
</gene>
<dbReference type="Proteomes" id="UP000772434">
    <property type="component" value="Unassembled WGS sequence"/>
</dbReference>
<evidence type="ECO:0000313" key="1">
    <source>
        <dbReference type="EMBL" id="KAF9072577.1"/>
    </source>
</evidence>
<sequence>MVHTVRNPTVVIPYEFDFVHMANGTPNAPTVPLGRMVTTAIPNHDDVGRFLADNDLLDSNGQIKVTAKIGIAGLGLSAYDYVPLVLRYTSIIEPTEKGYKINEDNARRYPGLLTFVSKSGVPAPPRHIDPKHFTIPAGLRLILTTEEVHALLLQQKFDWLSVWKVFLDANVARFLSKMPKDLQHRKTTSTTSLDIVVKERMMDYVRQNDAYMQGKQTEVGLLRSGYRQIYWGQGFELDPTQSEKDLVAKAPLTRKDRAGPLMRRGSLAEVTSAAYLAANSNKAFFNDYATLHSHVAASPPAIQQLVARMFELDVAKFVQGSFEEDVPRLVGQGQKFFTPKLLSRNHDPVLVSLKGKVDEIAPGQPKYDKGRFIRTRDVKTPVHAIDMGIGGEGTTVKDFTGGTSIIGMQWHDTSTLDAAADSAANLAPMTVLLSTMAQEGIEKPVERLLKDYHAGLPSEKEFDKEVEQFRSTWKEVHEKRAFLLLCESVVTDAPQYLEYSDKVFDPQSRKDLVDDWVQNKLHDDAIATYNQAIKGIPEFDPPSVTKYFERFVDLSRSEVTKCWDAYMGSSV</sequence>
<dbReference type="EMBL" id="JADNRY010000023">
    <property type="protein sequence ID" value="KAF9072577.1"/>
    <property type="molecule type" value="Genomic_DNA"/>
</dbReference>
<protein>
    <submittedName>
        <fullName evidence="1">Uncharacterized protein</fullName>
    </submittedName>
</protein>
<accession>A0A9P5Q0S9</accession>
<reference evidence="1" key="1">
    <citation type="submission" date="2020-11" db="EMBL/GenBank/DDBJ databases">
        <authorList>
            <consortium name="DOE Joint Genome Institute"/>
            <person name="Ahrendt S."/>
            <person name="Riley R."/>
            <person name="Andreopoulos W."/>
            <person name="Labutti K."/>
            <person name="Pangilinan J."/>
            <person name="Ruiz-Duenas F.J."/>
            <person name="Barrasa J.M."/>
            <person name="Sanchez-Garcia M."/>
            <person name="Camarero S."/>
            <person name="Miyauchi S."/>
            <person name="Serrano A."/>
            <person name="Linde D."/>
            <person name="Babiker R."/>
            <person name="Drula E."/>
            <person name="Ayuso-Fernandez I."/>
            <person name="Pacheco R."/>
            <person name="Padilla G."/>
            <person name="Ferreira P."/>
            <person name="Barriuso J."/>
            <person name="Kellner H."/>
            <person name="Castanera R."/>
            <person name="Alfaro M."/>
            <person name="Ramirez L."/>
            <person name="Pisabarro A.G."/>
            <person name="Kuo A."/>
            <person name="Tritt A."/>
            <person name="Lipzen A."/>
            <person name="He G."/>
            <person name="Yan M."/>
            <person name="Ng V."/>
            <person name="Cullen D."/>
            <person name="Martin F."/>
            <person name="Rosso M.-N."/>
            <person name="Henrissat B."/>
            <person name="Hibbett D."/>
            <person name="Martinez A.T."/>
            <person name="Grigoriev I.V."/>
        </authorList>
    </citation>
    <scope>NUCLEOTIDE SEQUENCE</scope>
    <source>
        <strain evidence="1">AH 40177</strain>
    </source>
</reference>
<organism evidence="1 2">
    <name type="scientific">Rhodocollybia butyracea</name>
    <dbReference type="NCBI Taxonomy" id="206335"/>
    <lineage>
        <taxon>Eukaryota</taxon>
        <taxon>Fungi</taxon>
        <taxon>Dikarya</taxon>
        <taxon>Basidiomycota</taxon>
        <taxon>Agaricomycotina</taxon>
        <taxon>Agaricomycetes</taxon>
        <taxon>Agaricomycetidae</taxon>
        <taxon>Agaricales</taxon>
        <taxon>Marasmiineae</taxon>
        <taxon>Omphalotaceae</taxon>
        <taxon>Rhodocollybia</taxon>
    </lineage>
</organism>
<keyword evidence="2" id="KW-1185">Reference proteome</keyword>
<proteinExistence type="predicted"/>
<evidence type="ECO:0000313" key="2">
    <source>
        <dbReference type="Proteomes" id="UP000772434"/>
    </source>
</evidence>
<name>A0A9P5Q0S9_9AGAR</name>
<dbReference type="OrthoDB" id="3029887at2759"/>